<proteinExistence type="predicted"/>
<dbReference type="AlphaFoldDB" id="A0A4U1MLZ3"/>
<evidence type="ECO:0000313" key="3">
    <source>
        <dbReference type="Proteomes" id="UP000310541"/>
    </source>
</evidence>
<name>A0A4U1MLZ3_9BACL</name>
<keyword evidence="1" id="KW-0676">Redox-active center</keyword>
<dbReference type="Proteomes" id="UP000310541">
    <property type="component" value="Unassembled WGS sequence"/>
</dbReference>
<evidence type="ECO:0000256" key="1">
    <source>
        <dbReference type="ARBA" id="ARBA00023284"/>
    </source>
</evidence>
<dbReference type="Pfam" id="PF10262">
    <property type="entry name" value="Rdx"/>
    <property type="match status" value="1"/>
</dbReference>
<sequence>MFNHFRGQVTSLELMPSSGGAFEITVNGDRMHSKLESGQYPDTEEFIKEMEKLNL</sequence>
<dbReference type="OrthoDB" id="9811366at2"/>
<organism evidence="2 3">
    <name type="scientific">Guptibacillus hwajinpoensis</name>
    <dbReference type="NCBI Taxonomy" id="208199"/>
    <lineage>
        <taxon>Bacteria</taxon>
        <taxon>Bacillati</taxon>
        <taxon>Bacillota</taxon>
        <taxon>Bacilli</taxon>
        <taxon>Bacillales</taxon>
        <taxon>Guptibacillaceae</taxon>
        <taxon>Guptibacillus</taxon>
    </lineage>
</organism>
<dbReference type="EMBL" id="SWFM01000001">
    <property type="protein sequence ID" value="TKD71582.1"/>
    <property type="molecule type" value="Genomic_DNA"/>
</dbReference>
<dbReference type="InterPro" id="IPR011893">
    <property type="entry name" value="Selenoprotein_Rdx-typ"/>
</dbReference>
<comment type="caution">
    <text evidence="2">The sequence shown here is derived from an EMBL/GenBank/DDBJ whole genome shotgun (WGS) entry which is preliminary data.</text>
</comment>
<reference evidence="2 3" key="1">
    <citation type="submission" date="2019-04" db="EMBL/GenBank/DDBJ databases">
        <title>Genome sequence of Bacillus hwajinpoensis strain Y2.</title>
        <authorList>
            <person name="Fair J.L."/>
            <person name="Maclea K.S."/>
        </authorList>
    </citation>
    <scope>NUCLEOTIDE SEQUENCE [LARGE SCALE GENOMIC DNA]</scope>
    <source>
        <strain evidence="2 3">Y2</strain>
    </source>
</reference>
<gene>
    <name evidence="2" type="ORF">FBF83_01900</name>
</gene>
<protein>
    <submittedName>
        <fullName evidence="2">SelT/SelW/SelH family protein</fullName>
    </submittedName>
</protein>
<dbReference type="Gene3D" id="3.40.30.10">
    <property type="entry name" value="Glutaredoxin"/>
    <property type="match status" value="1"/>
</dbReference>
<dbReference type="NCBIfam" id="TIGR02174">
    <property type="entry name" value="CXXU_selWTH"/>
    <property type="match status" value="1"/>
</dbReference>
<accession>A0A4U1MLZ3</accession>
<evidence type="ECO:0000313" key="2">
    <source>
        <dbReference type="EMBL" id="TKD71582.1"/>
    </source>
</evidence>
<dbReference type="InterPro" id="IPR036249">
    <property type="entry name" value="Thioredoxin-like_sf"/>
</dbReference>
<dbReference type="SUPFAM" id="SSF52833">
    <property type="entry name" value="Thioredoxin-like"/>
    <property type="match status" value="1"/>
</dbReference>